<keyword evidence="2" id="KW-1185">Reference proteome</keyword>
<dbReference type="EMBL" id="LXQA010004309">
    <property type="protein sequence ID" value="MCH82872.1"/>
    <property type="molecule type" value="Genomic_DNA"/>
</dbReference>
<gene>
    <name evidence="1" type="ORF">A2U01_0003685</name>
</gene>
<name>A0A392M623_9FABA</name>
<dbReference type="AlphaFoldDB" id="A0A392M623"/>
<comment type="caution">
    <text evidence="1">The sequence shown here is derived from an EMBL/GenBank/DDBJ whole genome shotgun (WGS) entry which is preliminary data.</text>
</comment>
<evidence type="ECO:0000313" key="2">
    <source>
        <dbReference type="Proteomes" id="UP000265520"/>
    </source>
</evidence>
<sequence length="71" mass="8454">MKTKKFGGDSSVLPSRVWRMKPNEIGDWRMERLENDWDLANGRNDWDDLRNDWRFRVCSGTIGGLRNLERV</sequence>
<accession>A0A392M623</accession>
<protein>
    <submittedName>
        <fullName evidence="1">Uncharacterized protein</fullName>
    </submittedName>
</protein>
<organism evidence="1 2">
    <name type="scientific">Trifolium medium</name>
    <dbReference type="NCBI Taxonomy" id="97028"/>
    <lineage>
        <taxon>Eukaryota</taxon>
        <taxon>Viridiplantae</taxon>
        <taxon>Streptophyta</taxon>
        <taxon>Embryophyta</taxon>
        <taxon>Tracheophyta</taxon>
        <taxon>Spermatophyta</taxon>
        <taxon>Magnoliopsida</taxon>
        <taxon>eudicotyledons</taxon>
        <taxon>Gunneridae</taxon>
        <taxon>Pentapetalae</taxon>
        <taxon>rosids</taxon>
        <taxon>fabids</taxon>
        <taxon>Fabales</taxon>
        <taxon>Fabaceae</taxon>
        <taxon>Papilionoideae</taxon>
        <taxon>50 kb inversion clade</taxon>
        <taxon>NPAAA clade</taxon>
        <taxon>Hologalegina</taxon>
        <taxon>IRL clade</taxon>
        <taxon>Trifolieae</taxon>
        <taxon>Trifolium</taxon>
    </lineage>
</organism>
<proteinExistence type="predicted"/>
<evidence type="ECO:0000313" key="1">
    <source>
        <dbReference type="EMBL" id="MCH82872.1"/>
    </source>
</evidence>
<reference evidence="1 2" key="1">
    <citation type="journal article" date="2018" name="Front. Plant Sci.">
        <title>Red Clover (Trifolium pratense) and Zigzag Clover (T. medium) - A Picture of Genomic Similarities and Differences.</title>
        <authorList>
            <person name="Dluhosova J."/>
            <person name="Istvanek J."/>
            <person name="Nedelnik J."/>
            <person name="Repkova J."/>
        </authorList>
    </citation>
    <scope>NUCLEOTIDE SEQUENCE [LARGE SCALE GENOMIC DNA]</scope>
    <source>
        <strain evidence="2">cv. 10/8</strain>
        <tissue evidence="1">Leaf</tissue>
    </source>
</reference>
<dbReference type="Proteomes" id="UP000265520">
    <property type="component" value="Unassembled WGS sequence"/>
</dbReference>